<proteinExistence type="predicted"/>
<sequence>MGIQRDVKEEKEALINQINSIANIVDQEAEGFKDLTWNSFPEQVKKLVLMKKMENQKCYISDLNGMKLAGISVIVGYVQEKSNNHLSEDQETTQKNLENLIKTFKILDNLKFTNGQKEEVKNMTTNVVDELIKSRNEINSKIKEIKIQFLTGLSVKKFEELKNKIEKIKEENTEYQEILTLKTQSLISYLNKEFEEKKKEILAVNIVKKKNLEKKLKTDVCY</sequence>
<accession>A0A915PF08</accession>
<evidence type="ECO:0000256" key="1">
    <source>
        <dbReference type="SAM" id="Coils"/>
    </source>
</evidence>
<organism evidence="2 3">
    <name type="scientific">Meloidogyne floridensis</name>
    <dbReference type="NCBI Taxonomy" id="298350"/>
    <lineage>
        <taxon>Eukaryota</taxon>
        <taxon>Metazoa</taxon>
        <taxon>Ecdysozoa</taxon>
        <taxon>Nematoda</taxon>
        <taxon>Chromadorea</taxon>
        <taxon>Rhabditida</taxon>
        <taxon>Tylenchina</taxon>
        <taxon>Tylenchomorpha</taxon>
        <taxon>Tylenchoidea</taxon>
        <taxon>Meloidogynidae</taxon>
        <taxon>Meloidogyninae</taxon>
        <taxon>Meloidogyne</taxon>
    </lineage>
</organism>
<protein>
    <submittedName>
        <fullName evidence="3">Uncharacterized protein</fullName>
    </submittedName>
</protein>
<reference evidence="3" key="1">
    <citation type="submission" date="2022-11" db="UniProtKB">
        <authorList>
            <consortium name="WormBaseParasite"/>
        </authorList>
    </citation>
    <scope>IDENTIFICATION</scope>
</reference>
<dbReference type="AlphaFoldDB" id="A0A915PF08"/>
<keyword evidence="1" id="KW-0175">Coiled coil</keyword>
<feature type="coiled-coil region" evidence="1">
    <location>
        <begin position="128"/>
        <end position="178"/>
    </location>
</feature>
<keyword evidence="2" id="KW-1185">Reference proteome</keyword>
<dbReference type="Proteomes" id="UP000887560">
    <property type="component" value="Unplaced"/>
</dbReference>
<evidence type="ECO:0000313" key="3">
    <source>
        <dbReference type="WBParaSite" id="scf7180000424615.g13594"/>
    </source>
</evidence>
<dbReference type="WBParaSite" id="scf7180000424615.g13594">
    <property type="protein sequence ID" value="scf7180000424615.g13594"/>
    <property type="gene ID" value="scf7180000424615.g13594"/>
</dbReference>
<evidence type="ECO:0000313" key="2">
    <source>
        <dbReference type="Proteomes" id="UP000887560"/>
    </source>
</evidence>
<name>A0A915PF08_9BILA</name>